<feature type="domain" description="PTS EIIA type-2" evidence="1">
    <location>
        <begin position="6"/>
        <end position="152"/>
    </location>
</feature>
<dbReference type="RefSeq" id="WP_015681600.1">
    <property type="nucleotide sequence ID" value="NZ_NPDQ01000010.1"/>
</dbReference>
<protein>
    <submittedName>
        <fullName evidence="2">PTS sugar transporter subunit IIA</fullName>
    </submittedName>
</protein>
<dbReference type="PANTHER" id="PTHR47738:SF1">
    <property type="entry name" value="NITROGEN REGULATORY PROTEIN"/>
    <property type="match status" value="1"/>
</dbReference>
<dbReference type="EMBL" id="RQFP01000001">
    <property type="protein sequence ID" value="TGK95584.1"/>
    <property type="molecule type" value="Genomic_DNA"/>
</dbReference>
<gene>
    <name evidence="2" type="ORF">EHQ30_02815</name>
</gene>
<keyword evidence="3" id="KW-1185">Reference proteome</keyword>
<dbReference type="GO" id="GO:0030295">
    <property type="term" value="F:protein kinase activator activity"/>
    <property type="evidence" value="ECO:0007669"/>
    <property type="project" value="TreeGrafter"/>
</dbReference>
<keyword evidence="2" id="KW-0762">Sugar transport</keyword>
<organism evidence="2 3">
    <name type="scientific">Leptospira brenneri</name>
    <dbReference type="NCBI Taxonomy" id="2023182"/>
    <lineage>
        <taxon>Bacteria</taxon>
        <taxon>Pseudomonadati</taxon>
        <taxon>Spirochaetota</taxon>
        <taxon>Spirochaetia</taxon>
        <taxon>Leptospirales</taxon>
        <taxon>Leptospiraceae</taxon>
        <taxon>Leptospira</taxon>
    </lineage>
</organism>
<sequence length="153" mass="17162">MNQLLEILDPKNIIFDFKASTKEDAIRKMISHMVATQSLDPSHEEETVSSLMNREKSMSTGIGSGVAIPHCSVHYVNELKCAMAIAPQGIDFDALDHGLVQIFIMLIVPKNKFQDHIKTLALIAKTLNIPEEREKLIKAKNFEEIQKAFLSKS</sequence>
<reference evidence="2" key="1">
    <citation type="journal article" date="2019" name="PLoS Negl. Trop. Dis.">
        <title>Revisiting the worldwide diversity of Leptospira species in the environment.</title>
        <authorList>
            <person name="Vincent A.T."/>
            <person name="Schiettekatte O."/>
            <person name="Bourhy P."/>
            <person name="Veyrier F.J."/>
            <person name="Picardeau M."/>
        </authorList>
    </citation>
    <scope>NUCLEOTIDE SEQUENCE [LARGE SCALE GENOMIC DNA]</scope>
    <source>
        <strain evidence="2">201800277</strain>
    </source>
</reference>
<evidence type="ECO:0000313" key="3">
    <source>
        <dbReference type="Proteomes" id="UP000297891"/>
    </source>
</evidence>
<proteinExistence type="predicted"/>
<keyword evidence="2" id="KW-0813">Transport</keyword>
<dbReference type="CDD" id="cd00211">
    <property type="entry name" value="PTS_IIA_fru"/>
    <property type="match status" value="1"/>
</dbReference>
<dbReference type="InterPro" id="IPR002178">
    <property type="entry name" value="PTS_EIIA_type-2_dom"/>
</dbReference>
<dbReference type="InterPro" id="IPR016152">
    <property type="entry name" value="PTrfase/Anion_transptr"/>
</dbReference>
<dbReference type="AlphaFoldDB" id="A0A2M9XXC9"/>
<dbReference type="PROSITE" id="PS51094">
    <property type="entry name" value="PTS_EIIA_TYPE_2"/>
    <property type="match status" value="1"/>
</dbReference>
<accession>A0A2M9XXC9</accession>
<evidence type="ECO:0000313" key="2">
    <source>
        <dbReference type="EMBL" id="TGK95584.1"/>
    </source>
</evidence>
<dbReference type="Pfam" id="PF00359">
    <property type="entry name" value="PTS_EIIA_2"/>
    <property type="match status" value="1"/>
</dbReference>
<dbReference type="SUPFAM" id="SSF55804">
    <property type="entry name" value="Phoshotransferase/anion transport protein"/>
    <property type="match status" value="1"/>
</dbReference>
<comment type="caution">
    <text evidence="2">The sequence shown here is derived from an EMBL/GenBank/DDBJ whole genome shotgun (WGS) entry which is preliminary data.</text>
</comment>
<evidence type="ECO:0000259" key="1">
    <source>
        <dbReference type="PROSITE" id="PS51094"/>
    </source>
</evidence>
<dbReference type="Gene3D" id="3.40.930.10">
    <property type="entry name" value="Mannitol-specific EII, Chain A"/>
    <property type="match status" value="1"/>
</dbReference>
<name>A0A2M9XXC9_9LEPT</name>
<dbReference type="Proteomes" id="UP000297891">
    <property type="component" value="Unassembled WGS sequence"/>
</dbReference>
<dbReference type="PANTHER" id="PTHR47738">
    <property type="entry name" value="PTS SYSTEM FRUCTOSE-LIKE EIIA COMPONENT-RELATED"/>
    <property type="match status" value="1"/>
</dbReference>
<dbReference type="InterPro" id="IPR051541">
    <property type="entry name" value="PTS_SugarTrans_NitroReg"/>
</dbReference>
<dbReference type="OrthoDB" id="95460at2"/>